<keyword evidence="2" id="KW-0677">Repeat</keyword>
<dbReference type="PANTHER" id="PTHR19871">
    <property type="entry name" value="BETA TRANSDUCIN-RELATED PROTEIN"/>
    <property type="match status" value="1"/>
</dbReference>
<dbReference type="Pfam" id="PF25469">
    <property type="entry name" value="WHD_NWD1"/>
    <property type="match status" value="1"/>
</dbReference>
<dbReference type="Gene3D" id="1.25.40.10">
    <property type="entry name" value="Tetratricopeptide repeat domain"/>
    <property type="match status" value="2"/>
</dbReference>
<evidence type="ECO:0000256" key="1">
    <source>
        <dbReference type="ARBA" id="ARBA00022574"/>
    </source>
</evidence>
<sequence>ILNLWLKNANRTLQPAQKREVLNKFAFNGLPLFLKLAFEEARHWKSYTDIEKTRLSPTVSGIIHDLFTRLSLESNHGKLMVSHSLGYLAASKNGLTEDELIDVLSQDKKVYENFGKRTRYQPPEKKLPVIVWSRLFFDLESYLTERSADGTTLLSFFHRQLSEVVEQEYLNGNVKTNRHNALARHFALQDLYVERDDKTVANLRKVSELPYHVVNSIESKFEGKKQELTVIKGAADCLIVVNTEIIEDFNLHANEIKPIISWLVNLKEYDYVIKLTDATLDQLEKQGNWPTIQSISDSAIYIANIKDLKINNIRYQFALSRALYHMAQYSDAIKLGENALILAEELENKAYQASINCHLGSVWRFEGDRAKAINYIRKAEDINLELDNPVIRGKCMFSRAIIEYDMDNLPKAGEPYGLILEMVKNNNIRRRMGARICDLLRTRGLLWFVQDEFKLARASWELMKQYAEEMYGELPLKRAISRLTLIDIIEGKINIEQMKHAWKEELKILLLRQERASALTCYGEVAEVYIRDGSLESLNEAIELCRQAEPIIKEINNLHTIAGINYVKGIRAIAEGKIADAKEYLERSEELFGKQTSPYRYWVSNTFKRLGI</sequence>
<evidence type="ECO:0000313" key="4">
    <source>
        <dbReference type="EMBL" id="KKL67369.1"/>
    </source>
</evidence>
<proteinExistence type="predicted"/>
<accession>A0A0F9E056</accession>
<evidence type="ECO:0000259" key="3">
    <source>
        <dbReference type="Pfam" id="PF25469"/>
    </source>
</evidence>
<reference evidence="4" key="1">
    <citation type="journal article" date="2015" name="Nature">
        <title>Complex archaea that bridge the gap between prokaryotes and eukaryotes.</title>
        <authorList>
            <person name="Spang A."/>
            <person name="Saw J.H."/>
            <person name="Jorgensen S.L."/>
            <person name="Zaremba-Niedzwiedzka K."/>
            <person name="Martijn J."/>
            <person name="Lind A.E."/>
            <person name="van Eijk R."/>
            <person name="Schleper C."/>
            <person name="Guy L."/>
            <person name="Ettema T.J."/>
        </authorList>
    </citation>
    <scope>NUCLEOTIDE SEQUENCE</scope>
</reference>
<dbReference type="AlphaFoldDB" id="A0A0F9E056"/>
<dbReference type="InterPro" id="IPR011990">
    <property type="entry name" value="TPR-like_helical_dom_sf"/>
</dbReference>
<gene>
    <name evidence="4" type="ORF">LCGC14_2135680</name>
</gene>
<dbReference type="EMBL" id="LAZR01026883">
    <property type="protein sequence ID" value="KKL67369.1"/>
    <property type="molecule type" value="Genomic_DNA"/>
</dbReference>
<dbReference type="InterPro" id="IPR052752">
    <property type="entry name" value="NACHT-WD_repeat"/>
</dbReference>
<name>A0A0F9E056_9ZZZZ</name>
<dbReference type="InterPro" id="IPR057588">
    <property type="entry name" value="NWD1/2-like_WH"/>
</dbReference>
<dbReference type="PANTHER" id="PTHR19871:SF14">
    <property type="entry name" value="DUF4062 DOMAIN-CONTAINING PROTEIN"/>
    <property type="match status" value="1"/>
</dbReference>
<evidence type="ECO:0000256" key="2">
    <source>
        <dbReference type="ARBA" id="ARBA00022737"/>
    </source>
</evidence>
<keyword evidence="1" id="KW-0853">WD repeat</keyword>
<comment type="caution">
    <text evidence="4">The sequence shown here is derived from an EMBL/GenBank/DDBJ whole genome shotgun (WGS) entry which is preliminary data.</text>
</comment>
<organism evidence="4">
    <name type="scientific">marine sediment metagenome</name>
    <dbReference type="NCBI Taxonomy" id="412755"/>
    <lineage>
        <taxon>unclassified sequences</taxon>
        <taxon>metagenomes</taxon>
        <taxon>ecological metagenomes</taxon>
    </lineage>
</organism>
<feature type="domain" description="NWD1/2-like winged helix-turn-helix" evidence="3">
    <location>
        <begin position="59"/>
        <end position="173"/>
    </location>
</feature>
<dbReference type="SUPFAM" id="SSF48452">
    <property type="entry name" value="TPR-like"/>
    <property type="match status" value="1"/>
</dbReference>
<protein>
    <recommendedName>
        <fullName evidence="3">NWD1/2-like winged helix-turn-helix domain-containing protein</fullName>
    </recommendedName>
</protein>
<feature type="non-terminal residue" evidence="4">
    <location>
        <position position="1"/>
    </location>
</feature>